<evidence type="ECO:0000313" key="5">
    <source>
        <dbReference type="EMBL" id="GIM29046.1"/>
    </source>
</evidence>
<accession>A0A919RZ81</accession>
<dbReference type="InterPro" id="IPR043725">
    <property type="entry name" value="DUF5667"/>
</dbReference>
<evidence type="ECO:0000256" key="3">
    <source>
        <dbReference type="SAM" id="SignalP"/>
    </source>
</evidence>
<feature type="signal peptide" evidence="3">
    <location>
        <begin position="1"/>
        <end position="23"/>
    </location>
</feature>
<proteinExistence type="predicted"/>
<feature type="coiled-coil region" evidence="1">
    <location>
        <begin position="184"/>
        <end position="244"/>
    </location>
</feature>
<sequence>MKKKMLLNLAILLSISFSTTAFAAEEGTYKSNAGITPDGIFYKLDITAENFKLKLMNSGDNKIQYLLKIQEERLGEIEQLVEKNKVVLADKPITILEDASNKLSAEVDKLTENENITDIDTDIEKVVTEDTAITEKTDSEIEKITTKVDDFNKNSLEVLNKVKDKLPEQSFEKITQVIEMQQAKKEAVKEMVESRHALNTAKKELIEAKKALKEAEKSGNKEEIEKAQGTLQDALKQYDEKKNVWNIAKENKKEVIMKNKIGKGHMKTTDESKDDKSKTDEDKTEVSSSNTSVDNDADVNNTATNSFTTEVTQKEEKKESPSSLRNQNNNSQASIKKVEEKQETKVETSKIEEEKVKSNSASSKSQENRGNGKESEKKN</sequence>
<feature type="region of interest" description="Disordered" evidence="2">
    <location>
        <begin position="252"/>
        <end position="379"/>
    </location>
</feature>
<name>A0A919RZ81_9CLOT</name>
<feature type="compositionally biased region" description="Polar residues" evidence="2">
    <location>
        <begin position="321"/>
        <end position="334"/>
    </location>
</feature>
<protein>
    <recommendedName>
        <fullName evidence="4">DUF5667 domain-containing protein</fullName>
    </recommendedName>
</protein>
<evidence type="ECO:0000256" key="1">
    <source>
        <dbReference type="SAM" id="Coils"/>
    </source>
</evidence>
<evidence type="ECO:0000313" key="6">
    <source>
        <dbReference type="Proteomes" id="UP000679179"/>
    </source>
</evidence>
<feature type="compositionally biased region" description="Basic and acidic residues" evidence="2">
    <location>
        <begin position="366"/>
        <end position="379"/>
    </location>
</feature>
<organism evidence="5 6">
    <name type="scientific">Clostridium polyendosporum</name>
    <dbReference type="NCBI Taxonomy" id="69208"/>
    <lineage>
        <taxon>Bacteria</taxon>
        <taxon>Bacillati</taxon>
        <taxon>Bacillota</taxon>
        <taxon>Clostridia</taxon>
        <taxon>Eubacteriales</taxon>
        <taxon>Clostridiaceae</taxon>
        <taxon>Clostridium</taxon>
    </lineage>
</organism>
<dbReference type="Pfam" id="PF18915">
    <property type="entry name" value="DUF5667"/>
    <property type="match status" value="1"/>
</dbReference>
<feature type="chain" id="PRO_5037528791" description="DUF5667 domain-containing protein" evidence="3">
    <location>
        <begin position="24"/>
        <end position="379"/>
    </location>
</feature>
<dbReference type="AlphaFoldDB" id="A0A919RZ81"/>
<feature type="compositionally biased region" description="Basic and acidic residues" evidence="2">
    <location>
        <begin position="336"/>
        <end position="357"/>
    </location>
</feature>
<dbReference type="Proteomes" id="UP000679179">
    <property type="component" value="Unassembled WGS sequence"/>
</dbReference>
<keyword evidence="3" id="KW-0732">Signal</keyword>
<feature type="compositionally biased region" description="Basic and acidic residues" evidence="2">
    <location>
        <begin position="267"/>
        <end position="285"/>
    </location>
</feature>
<keyword evidence="6" id="KW-1185">Reference proteome</keyword>
<feature type="domain" description="DUF5667" evidence="4">
    <location>
        <begin position="34"/>
        <end position="169"/>
    </location>
</feature>
<dbReference type="EMBL" id="BOPZ01000012">
    <property type="protein sequence ID" value="GIM29046.1"/>
    <property type="molecule type" value="Genomic_DNA"/>
</dbReference>
<comment type="caution">
    <text evidence="5">The sequence shown here is derived from an EMBL/GenBank/DDBJ whole genome shotgun (WGS) entry which is preliminary data.</text>
</comment>
<keyword evidence="1" id="KW-0175">Coiled coil</keyword>
<feature type="compositionally biased region" description="Low complexity" evidence="2">
    <location>
        <begin position="286"/>
        <end position="306"/>
    </location>
</feature>
<dbReference type="RefSeq" id="WP_212903760.1">
    <property type="nucleotide sequence ID" value="NZ_BOPZ01000012.1"/>
</dbReference>
<evidence type="ECO:0000256" key="2">
    <source>
        <dbReference type="SAM" id="MobiDB-lite"/>
    </source>
</evidence>
<gene>
    <name evidence="5" type="ORF">CPJCM30710_17120</name>
</gene>
<reference evidence="5" key="1">
    <citation type="submission" date="2021-03" db="EMBL/GenBank/DDBJ databases">
        <title>Taxonomic study of Clostridium polyendosporum from meadow-gley soil under rice.</title>
        <authorList>
            <person name="Kobayashi H."/>
            <person name="Tanizawa Y."/>
            <person name="Yagura M."/>
        </authorList>
    </citation>
    <scope>NUCLEOTIDE SEQUENCE</scope>
    <source>
        <strain evidence="5">JCM 30710</strain>
    </source>
</reference>
<evidence type="ECO:0000259" key="4">
    <source>
        <dbReference type="Pfam" id="PF18915"/>
    </source>
</evidence>